<evidence type="ECO:0008006" key="3">
    <source>
        <dbReference type="Google" id="ProtNLM"/>
    </source>
</evidence>
<sequence>MESNIKGLVAAGHEMASELKAECGAVDMRSVAKLISDLATQLEVQLVRANALAAENALARKAVQAFCDVVGDSTEVICEEIGRDGVLVILEAMKATGNMPATDAFLSEIRAEARNEGINYTASRLAAAFNHGFINKSLREVFDVTRMILSAKEELANEPHPIDGLSGEYAEKSLEEWAEQLRKGGNQ</sequence>
<dbReference type="EMBL" id="SERV01000019">
    <property type="protein sequence ID" value="RYL78528.1"/>
    <property type="molecule type" value="Genomic_DNA"/>
</dbReference>
<gene>
    <name evidence="1" type="ORF">EWK56_23020</name>
</gene>
<reference evidence="1 2" key="1">
    <citation type="submission" date="2019-02" db="EMBL/GenBank/DDBJ databases">
        <authorList>
            <person name="Slukin P."/>
            <person name="Fursova N."/>
            <person name="Ermolenko Z."/>
            <person name="Mayskaya N."/>
            <person name="Kislichkina A."/>
            <person name="Mukhina T."/>
            <person name="Sizova A."/>
            <person name="Bogun A."/>
        </authorList>
    </citation>
    <scope>NUCLEOTIDE SEQUENCE [LARGE SCALE GENOMIC DNA]</scope>
    <source>
        <strain evidence="2">SCPM-O-B-8431(U15)</strain>
    </source>
</reference>
<dbReference type="AlphaFoldDB" id="A0A4Q4I0H4"/>
<organism evidence="1 2">
    <name type="scientific">Escherichia coli</name>
    <dbReference type="NCBI Taxonomy" id="562"/>
    <lineage>
        <taxon>Bacteria</taxon>
        <taxon>Pseudomonadati</taxon>
        <taxon>Pseudomonadota</taxon>
        <taxon>Gammaproteobacteria</taxon>
        <taxon>Enterobacterales</taxon>
        <taxon>Enterobacteriaceae</taxon>
        <taxon>Escherichia</taxon>
    </lineage>
</organism>
<evidence type="ECO:0000313" key="1">
    <source>
        <dbReference type="EMBL" id="RYL78528.1"/>
    </source>
</evidence>
<dbReference type="RefSeq" id="WP_130091708.1">
    <property type="nucleotide sequence ID" value="NZ_SERV01000019.1"/>
</dbReference>
<evidence type="ECO:0000313" key="2">
    <source>
        <dbReference type="Proteomes" id="UP000291778"/>
    </source>
</evidence>
<dbReference type="Proteomes" id="UP000291778">
    <property type="component" value="Unassembled WGS sequence"/>
</dbReference>
<comment type="caution">
    <text evidence="1">The sequence shown here is derived from an EMBL/GenBank/DDBJ whole genome shotgun (WGS) entry which is preliminary data.</text>
</comment>
<protein>
    <recommendedName>
        <fullName evidence="3">Eae-like domain protein</fullName>
    </recommendedName>
</protein>
<accession>A0A4Q4I0H4</accession>
<proteinExistence type="predicted"/>
<name>A0A4Q4I0H4_ECOLX</name>